<gene>
    <name evidence="1" type="ORF">FIBSPDRAFT_855488</name>
</gene>
<sequence>MMVNPRNMHVFCPNHLPHRICEQGSDVRADLPHLVGENGQDGYSFRGTGPPAPGLSGAQRLLPRLPQTPLWYDRQLLRIGHPKEVDNTFCRPLYSAIINHQDRAEAACSVCLCRRETGLFEKIADNEVREPPKIRAAEMKQGLRCFLHSFAENSVLNSPAPGLAALAAVKHDFASGTAIERPFSGR</sequence>
<dbReference type="EMBL" id="KV417518">
    <property type="protein sequence ID" value="KZP25862.1"/>
    <property type="molecule type" value="Genomic_DNA"/>
</dbReference>
<name>A0A166P9H0_9AGAM</name>
<dbReference type="AlphaFoldDB" id="A0A166P9H0"/>
<protein>
    <submittedName>
        <fullName evidence="1">Uncharacterized protein</fullName>
    </submittedName>
</protein>
<dbReference type="Proteomes" id="UP000076532">
    <property type="component" value="Unassembled WGS sequence"/>
</dbReference>
<accession>A0A166P9H0</accession>
<reference evidence="1 2" key="1">
    <citation type="journal article" date="2016" name="Mol. Biol. Evol.">
        <title>Comparative Genomics of Early-Diverging Mushroom-Forming Fungi Provides Insights into the Origins of Lignocellulose Decay Capabilities.</title>
        <authorList>
            <person name="Nagy L.G."/>
            <person name="Riley R."/>
            <person name="Tritt A."/>
            <person name="Adam C."/>
            <person name="Daum C."/>
            <person name="Floudas D."/>
            <person name="Sun H."/>
            <person name="Yadav J.S."/>
            <person name="Pangilinan J."/>
            <person name="Larsson K.H."/>
            <person name="Matsuura K."/>
            <person name="Barry K."/>
            <person name="Labutti K."/>
            <person name="Kuo R."/>
            <person name="Ohm R.A."/>
            <person name="Bhattacharya S.S."/>
            <person name="Shirouzu T."/>
            <person name="Yoshinaga Y."/>
            <person name="Martin F.M."/>
            <person name="Grigoriev I.V."/>
            <person name="Hibbett D.S."/>
        </authorList>
    </citation>
    <scope>NUCLEOTIDE SEQUENCE [LARGE SCALE GENOMIC DNA]</scope>
    <source>
        <strain evidence="1 2">CBS 109695</strain>
    </source>
</reference>
<evidence type="ECO:0000313" key="1">
    <source>
        <dbReference type="EMBL" id="KZP25862.1"/>
    </source>
</evidence>
<organism evidence="1 2">
    <name type="scientific">Athelia psychrophila</name>
    <dbReference type="NCBI Taxonomy" id="1759441"/>
    <lineage>
        <taxon>Eukaryota</taxon>
        <taxon>Fungi</taxon>
        <taxon>Dikarya</taxon>
        <taxon>Basidiomycota</taxon>
        <taxon>Agaricomycotina</taxon>
        <taxon>Agaricomycetes</taxon>
        <taxon>Agaricomycetidae</taxon>
        <taxon>Atheliales</taxon>
        <taxon>Atheliaceae</taxon>
        <taxon>Athelia</taxon>
    </lineage>
</organism>
<proteinExistence type="predicted"/>
<keyword evidence="2" id="KW-1185">Reference proteome</keyword>
<evidence type="ECO:0000313" key="2">
    <source>
        <dbReference type="Proteomes" id="UP000076532"/>
    </source>
</evidence>